<proteinExistence type="predicted"/>
<evidence type="ECO:0000313" key="3">
    <source>
        <dbReference type="Proteomes" id="UP000367750"/>
    </source>
</evidence>
<name>A0A5J5G868_9BACL</name>
<dbReference type="EMBL" id="VYKK01000015">
    <property type="protein sequence ID" value="KAA9004000.1"/>
    <property type="molecule type" value="Genomic_DNA"/>
</dbReference>
<dbReference type="AlphaFoldDB" id="A0A5J5G868"/>
<evidence type="ECO:0000256" key="1">
    <source>
        <dbReference type="SAM" id="MobiDB-lite"/>
    </source>
</evidence>
<keyword evidence="3" id="KW-1185">Reference proteome</keyword>
<feature type="region of interest" description="Disordered" evidence="1">
    <location>
        <begin position="66"/>
        <end position="93"/>
    </location>
</feature>
<dbReference type="OrthoDB" id="9801171at2"/>
<evidence type="ECO:0000313" key="2">
    <source>
        <dbReference type="EMBL" id="KAA9004000.1"/>
    </source>
</evidence>
<accession>A0A5J5G868</accession>
<organism evidence="2 3">
    <name type="scientific">Paenibacillus spiritus</name>
    <dbReference type="NCBI Taxonomy" id="2496557"/>
    <lineage>
        <taxon>Bacteria</taxon>
        <taxon>Bacillati</taxon>
        <taxon>Bacillota</taxon>
        <taxon>Bacilli</taxon>
        <taxon>Bacillales</taxon>
        <taxon>Paenibacillaceae</taxon>
        <taxon>Paenibacillus</taxon>
    </lineage>
</organism>
<dbReference type="Proteomes" id="UP000367750">
    <property type="component" value="Unassembled WGS sequence"/>
</dbReference>
<comment type="caution">
    <text evidence="2">The sequence shown here is derived from an EMBL/GenBank/DDBJ whole genome shotgun (WGS) entry which is preliminary data.</text>
</comment>
<sequence>MNNRISWRQKLASRKFWALLAALAVSILGAFGFSEETTLRVTGILSAVGACAAYMFAEALTDQASGNAGAGTAQTRVEPEAEASGYEDSAAGR</sequence>
<reference evidence="2 3" key="1">
    <citation type="submission" date="2019-09" db="EMBL/GenBank/DDBJ databases">
        <title>Bacillus ochoae sp. nov., Paenibacillus whitsoniae sp. nov., Paenibacillus spiritus sp. nov. Isolated from the Mars Exploration Rover during spacecraft assembly.</title>
        <authorList>
            <person name="Seuylemezian A."/>
            <person name="Vaishampayan P."/>
        </authorList>
    </citation>
    <scope>NUCLEOTIDE SEQUENCE [LARGE SCALE GENOMIC DNA]</scope>
    <source>
        <strain evidence="2 3">MER_111</strain>
    </source>
</reference>
<protein>
    <submittedName>
        <fullName evidence="2">Uncharacterized protein</fullName>
    </submittedName>
</protein>
<dbReference type="RefSeq" id="WP_150458355.1">
    <property type="nucleotide sequence ID" value="NZ_VYKK01000015.1"/>
</dbReference>
<gene>
    <name evidence="2" type="ORF">F4V43_11360</name>
</gene>